<proteinExistence type="predicted"/>
<comment type="caution">
    <text evidence="1">The sequence shown here is derived from an EMBL/GenBank/DDBJ whole genome shotgun (WGS) entry which is preliminary data.</text>
</comment>
<accession>A0A4C1WKM9</accession>
<organism evidence="1 2">
    <name type="scientific">Eumeta variegata</name>
    <name type="common">Bagworm moth</name>
    <name type="synonym">Eumeta japonica</name>
    <dbReference type="NCBI Taxonomy" id="151549"/>
    <lineage>
        <taxon>Eukaryota</taxon>
        <taxon>Metazoa</taxon>
        <taxon>Ecdysozoa</taxon>
        <taxon>Arthropoda</taxon>
        <taxon>Hexapoda</taxon>
        <taxon>Insecta</taxon>
        <taxon>Pterygota</taxon>
        <taxon>Neoptera</taxon>
        <taxon>Endopterygota</taxon>
        <taxon>Lepidoptera</taxon>
        <taxon>Glossata</taxon>
        <taxon>Ditrysia</taxon>
        <taxon>Tineoidea</taxon>
        <taxon>Psychidae</taxon>
        <taxon>Oiketicinae</taxon>
        <taxon>Eumeta</taxon>
    </lineage>
</organism>
<keyword evidence="2" id="KW-1185">Reference proteome</keyword>
<evidence type="ECO:0000313" key="1">
    <source>
        <dbReference type="EMBL" id="GBP51998.1"/>
    </source>
</evidence>
<name>A0A4C1WKM9_EUMVA</name>
<sequence length="123" mass="13644">MRFWSFFLTFWRKSRVRTTGAWRRRNAGDRSAVHRIDNSADSGAGDVRRPRNLSQAILEARVGLRHARCLCYGKLPVRILTHDAVITPDAIRCTARSGAAGPAQTTRDEVAPGGFPVISLDVL</sequence>
<evidence type="ECO:0000313" key="2">
    <source>
        <dbReference type="Proteomes" id="UP000299102"/>
    </source>
</evidence>
<gene>
    <name evidence="1" type="ORF">EVAR_45847_1</name>
</gene>
<reference evidence="1 2" key="1">
    <citation type="journal article" date="2019" name="Commun. Biol.">
        <title>The bagworm genome reveals a unique fibroin gene that provides high tensile strength.</title>
        <authorList>
            <person name="Kono N."/>
            <person name="Nakamura H."/>
            <person name="Ohtoshi R."/>
            <person name="Tomita M."/>
            <person name="Numata K."/>
            <person name="Arakawa K."/>
        </authorList>
    </citation>
    <scope>NUCLEOTIDE SEQUENCE [LARGE SCALE GENOMIC DNA]</scope>
</reference>
<dbReference type="EMBL" id="BGZK01000593">
    <property type="protein sequence ID" value="GBP51998.1"/>
    <property type="molecule type" value="Genomic_DNA"/>
</dbReference>
<dbReference type="AlphaFoldDB" id="A0A4C1WKM9"/>
<dbReference type="Proteomes" id="UP000299102">
    <property type="component" value="Unassembled WGS sequence"/>
</dbReference>
<protein>
    <submittedName>
        <fullName evidence="1">Uncharacterized protein</fullName>
    </submittedName>
</protein>